<organism evidence="2 3">
    <name type="scientific">Dictyostelium discoideum</name>
    <name type="common">Social amoeba</name>
    <dbReference type="NCBI Taxonomy" id="44689"/>
    <lineage>
        <taxon>Eukaryota</taxon>
        <taxon>Amoebozoa</taxon>
        <taxon>Evosea</taxon>
        <taxon>Eumycetozoa</taxon>
        <taxon>Dictyostelia</taxon>
        <taxon>Dictyosteliales</taxon>
        <taxon>Dictyosteliaceae</taxon>
        <taxon>Dictyostelium</taxon>
    </lineage>
</organism>
<dbReference type="SUPFAM" id="SSF51197">
    <property type="entry name" value="Clavaminate synthase-like"/>
    <property type="match status" value="1"/>
</dbReference>
<comment type="caution">
    <text evidence="2">The sequence shown here is derived from an EMBL/GenBank/DDBJ whole genome shotgun (WGS) entry which is preliminary data.</text>
</comment>
<dbReference type="dictyBase" id="DDB_G0289743"/>
<name>Q54H27_DICDI</name>
<dbReference type="PhylomeDB" id="Q54H27"/>
<dbReference type="PANTHER" id="PTHR20883">
    <property type="entry name" value="PHYTANOYL-COA DIOXYGENASE DOMAIN CONTAINING 1"/>
    <property type="match status" value="1"/>
</dbReference>
<dbReference type="AlphaFoldDB" id="Q54H27"/>
<evidence type="ECO:0000313" key="3">
    <source>
        <dbReference type="Proteomes" id="UP000002195"/>
    </source>
</evidence>
<dbReference type="EMBL" id="AAFI02000148">
    <property type="protein sequence ID" value="EAL62583.1"/>
    <property type="molecule type" value="Genomic_DNA"/>
</dbReference>
<evidence type="ECO:0000313" key="2">
    <source>
        <dbReference type="EMBL" id="EAL62583.1"/>
    </source>
</evidence>
<dbReference type="PANTHER" id="PTHR20883:SF14">
    <property type="entry name" value="PHYTANOYL-COA DIOXYGENASE"/>
    <property type="match status" value="1"/>
</dbReference>
<dbReference type="Proteomes" id="UP000002195">
    <property type="component" value="Unassembled WGS sequence"/>
</dbReference>
<dbReference type="KEGG" id="ddi:DDB_G0289743"/>
<dbReference type="SMR" id="Q54H27"/>
<dbReference type="HOGENOM" id="CLU_065874_0_0_1"/>
<evidence type="ECO:0000256" key="1">
    <source>
        <dbReference type="ARBA" id="ARBA00001962"/>
    </source>
</evidence>
<evidence type="ECO:0008006" key="4">
    <source>
        <dbReference type="Google" id="ProtNLM"/>
    </source>
</evidence>
<dbReference type="VEuPathDB" id="AmoebaDB:DDB_G0289743"/>
<dbReference type="eggNOG" id="ENOG502QPIZ">
    <property type="taxonomic scope" value="Eukaryota"/>
</dbReference>
<reference evidence="2 3" key="1">
    <citation type="journal article" date="2005" name="Nature">
        <title>The genome of the social amoeba Dictyostelium discoideum.</title>
        <authorList>
            <consortium name="The Dictyostelium discoideum Sequencing Consortium"/>
            <person name="Eichinger L."/>
            <person name="Pachebat J.A."/>
            <person name="Glockner G."/>
            <person name="Rajandream M.A."/>
            <person name="Sucgang R."/>
            <person name="Berriman M."/>
            <person name="Song J."/>
            <person name="Olsen R."/>
            <person name="Szafranski K."/>
            <person name="Xu Q."/>
            <person name="Tunggal B."/>
            <person name="Kummerfeld S."/>
            <person name="Madera M."/>
            <person name="Konfortov B.A."/>
            <person name="Rivero F."/>
            <person name="Bankier A.T."/>
            <person name="Lehmann R."/>
            <person name="Hamlin N."/>
            <person name="Davies R."/>
            <person name="Gaudet P."/>
            <person name="Fey P."/>
            <person name="Pilcher K."/>
            <person name="Chen G."/>
            <person name="Saunders D."/>
            <person name="Sodergren E."/>
            <person name="Davis P."/>
            <person name="Kerhornou A."/>
            <person name="Nie X."/>
            <person name="Hall N."/>
            <person name="Anjard C."/>
            <person name="Hemphill L."/>
            <person name="Bason N."/>
            <person name="Farbrother P."/>
            <person name="Desany B."/>
            <person name="Just E."/>
            <person name="Morio T."/>
            <person name="Rost R."/>
            <person name="Churcher C."/>
            <person name="Cooper J."/>
            <person name="Haydock S."/>
            <person name="van Driessche N."/>
            <person name="Cronin A."/>
            <person name="Goodhead I."/>
            <person name="Muzny D."/>
            <person name="Mourier T."/>
            <person name="Pain A."/>
            <person name="Lu M."/>
            <person name="Harper D."/>
            <person name="Lindsay R."/>
            <person name="Hauser H."/>
            <person name="James K."/>
            <person name="Quiles M."/>
            <person name="Madan Babu M."/>
            <person name="Saito T."/>
            <person name="Buchrieser C."/>
            <person name="Wardroper A."/>
            <person name="Felder M."/>
            <person name="Thangavelu M."/>
            <person name="Johnson D."/>
            <person name="Knights A."/>
            <person name="Loulseged H."/>
            <person name="Mungall K."/>
            <person name="Oliver K."/>
            <person name="Price C."/>
            <person name="Quail M.A."/>
            <person name="Urushihara H."/>
            <person name="Hernandez J."/>
            <person name="Rabbinowitsch E."/>
            <person name="Steffen D."/>
            <person name="Sanders M."/>
            <person name="Ma J."/>
            <person name="Kohara Y."/>
            <person name="Sharp S."/>
            <person name="Simmonds M."/>
            <person name="Spiegler S."/>
            <person name="Tivey A."/>
            <person name="Sugano S."/>
            <person name="White B."/>
            <person name="Walker D."/>
            <person name="Woodward J."/>
            <person name="Winckler T."/>
            <person name="Tanaka Y."/>
            <person name="Shaulsky G."/>
            <person name="Schleicher M."/>
            <person name="Weinstock G."/>
            <person name="Rosenthal A."/>
            <person name="Cox E.C."/>
            <person name="Chisholm R.L."/>
            <person name="Gibbs R."/>
            <person name="Loomis W.F."/>
            <person name="Platzer M."/>
            <person name="Kay R.R."/>
            <person name="Williams J."/>
            <person name="Dear P.H."/>
            <person name="Noegel A.A."/>
            <person name="Barrell B."/>
            <person name="Kuspa A."/>
        </authorList>
    </citation>
    <scope>NUCLEOTIDE SEQUENCE [LARGE SCALE GENOMIC DNA]</scope>
    <source>
        <strain evidence="2 3">AX4</strain>
    </source>
</reference>
<comment type="cofactor">
    <cofactor evidence="1">
        <name>Fe cation</name>
        <dbReference type="ChEBI" id="CHEBI:24875"/>
    </cofactor>
</comment>
<dbReference type="Pfam" id="PF05721">
    <property type="entry name" value="PhyH"/>
    <property type="match status" value="1"/>
</dbReference>
<gene>
    <name evidence="2" type="ORF">DDB_G0289743</name>
</gene>
<dbReference type="Gene3D" id="2.60.120.620">
    <property type="entry name" value="q2cbj1_9rhob like domain"/>
    <property type="match status" value="1"/>
</dbReference>
<accession>Q54H27</accession>
<keyword evidence="3" id="KW-1185">Reference proteome</keyword>
<dbReference type="RefSeq" id="XP_636091.1">
    <property type="nucleotide sequence ID" value="XM_630999.1"/>
</dbReference>
<sequence>MKEIFFKEKEKFLKDGYIILKDFFNENEFEPIKKEIENETNSLIKRLYNSGLIKTDYSLNNKLSVDMKLIEAEKEYIGTSILLHTEFASRLKKSFGEQLFSNTKLLDLVEILLDTNEISGHPEWNLRSKTPNNKYFNVPWHQDAAYLEIGSEDFQQITVWIPLVNINEINGPLQIIPNSNNEKLLNHKLQKTLDSNFKDSWYLEIEENEIEKYFSKDYKSKIKTCSPLSLGSIVVFTNKTVHCSLPNLSNSVRWTIDIRFLKSNDPTGFNPIDQKDIENKMKLRSKTENQISIDYSIWSPQSTSILMSNNNDNNENNNLKNYSIEGPWFNRWK</sequence>
<dbReference type="InterPro" id="IPR008775">
    <property type="entry name" value="Phytyl_CoA_dOase-like"/>
</dbReference>
<dbReference type="OMA" id="FNVPWHQ"/>
<dbReference type="GeneID" id="8627303"/>
<dbReference type="PaxDb" id="44689-DDB0188554"/>
<proteinExistence type="predicted"/>
<protein>
    <recommendedName>
        <fullName evidence="4">Phytanoyl-CoA dioxygenase</fullName>
    </recommendedName>
</protein>
<dbReference type="InParanoid" id="Q54H27"/>